<dbReference type="Gene3D" id="3.40.50.200">
    <property type="entry name" value="Peptidase S8/S53 domain"/>
    <property type="match status" value="1"/>
</dbReference>
<dbReference type="GO" id="GO:0006508">
    <property type="term" value="P:proteolysis"/>
    <property type="evidence" value="ECO:0007669"/>
    <property type="project" value="UniProtKB-KW"/>
</dbReference>
<comment type="caution">
    <text evidence="4">Lacks conserved residue(s) required for the propagation of feature annotation.</text>
</comment>
<keyword evidence="3" id="KW-0720">Serine protease</keyword>
<proteinExistence type="inferred from homology"/>
<dbReference type="InterPro" id="IPR036852">
    <property type="entry name" value="Peptidase_S8/S53_dom_sf"/>
</dbReference>
<dbReference type="SUPFAM" id="SSF52743">
    <property type="entry name" value="Subtilisin-like"/>
    <property type="match status" value="1"/>
</dbReference>
<dbReference type="Proteomes" id="UP000268093">
    <property type="component" value="Unassembled WGS sequence"/>
</dbReference>
<accession>A0A433DJR5</accession>
<dbReference type="GO" id="GO:0005615">
    <property type="term" value="C:extracellular space"/>
    <property type="evidence" value="ECO:0007669"/>
    <property type="project" value="TreeGrafter"/>
</dbReference>
<comment type="caution">
    <text evidence="5">The sequence shown here is derived from an EMBL/GenBank/DDBJ whole genome shotgun (WGS) entry which is preliminary data.</text>
</comment>
<evidence type="ECO:0000256" key="2">
    <source>
        <dbReference type="ARBA" id="ARBA00022670"/>
    </source>
</evidence>
<evidence type="ECO:0000256" key="4">
    <source>
        <dbReference type="PROSITE-ProRule" id="PRU01240"/>
    </source>
</evidence>
<gene>
    <name evidence="5" type="ORF">BC936DRAFT_136824</name>
</gene>
<evidence type="ECO:0000256" key="3">
    <source>
        <dbReference type="ARBA" id="ARBA00022825"/>
    </source>
</evidence>
<dbReference type="OrthoDB" id="206201at2759"/>
<protein>
    <submittedName>
        <fullName evidence="5">Peptidase S8/S53 domain-containing protein</fullName>
    </submittedName>
</protein>
<keyword evidence="6" id="KW-1185">Reference proteome</keyword>
<dbReference type="PANTHER" id="PTHR43806">
    <property type="entry name" value="PEPTIDASE S8"/>
    <property type="match status" value="1"/>
</dbReference>
<dbReference type="EMBL" id="RBNI01001044">
    <property type="protein sequence ID" value="RUP50966.1"/>
    <property type="molecule type" value="Genomic_DNA"/>
</dbReference>
<keyword evidence="2" id="KW-0645">Protease</keyword>
<name>A0A433DJR5_9FUNG</name>
<dbReference type="PROSITE" id="PS51892">
    <property type="entry name" value="SUBTILASE"/>
    <property type="match status" value="1"/>
</dbReference>
<reference evidence="5 6" key="1">
    <citation type="journal article" date="2018" name="New Phytol.">
        <title>Phylogenomics of Endogonaceae and evolution of mycorrhizas within Mucoromycota.</title>
        <authorList>
            <person name="Chang Y."/>
            <person name="Desiro A."/>
            <person name="Na H."/>
            <person name="Sandor L."/>
            <person name="Lipzen A."/>
            <person name="Clum A."/>
            <person name="Barry K."/>
            <person name="Grigoriev I.V."/>
            <person name="Martin F.M."/>
            <person name="Stajich J.E."/>
            <person name="Smith M.E."/>
            <person name="Bonito G."/>
            <person name="Spatafora J.W."/>
        </authorList>
    </citation>
    <scope>NUCLEOTIDE SEQUENCE [LARGE SCALE GENOMIC DNA]</scope>
    <source>
        <strain evidence="5 6">GMNB39</strain>
    </source>
</reference>
<evidence type="ECO:0000313" key="5">
    <source>
        <dbReference type="EMBL" id="RUP50966.1"/>
    </source>
</evidence>
<sequence>MVTEPRLRKMCSHIHSFDFTFSLGIFAGTKYGVAKKANIVYVLDCKGSGTTSGVISGVKWVTNNTVKGKSVINMSLGGGASAALDSAVAAAVTVFVAAGNENQMPAYLKSVQHCRSPARAPSIFTVGSTSSTDAIASSSSKCHVP</sequence>
<dbReference type="PANTHER" id="PTHR43806:SF58">
    <property type="entry name" value="ALKALINE PROTEASE 1-RELATED"/>
    <property type="match status" value="1"/>
</dbReference>
<dbReference type="InterPro" id="IPR050131">
    <property type="entry name" value="Peptidase_S8_subtilisin-like"/>
</dbReference>
<organism evidence="5 6">
    <name type="scientific">Jimgerdemannia flammicorona</name>
    <dbReference type="NCBI Taxonomy" id="994334"/>
    <lineage>
        <taxon>Eukaryota</taxon>
        <taxon>Fungi</taxon>
        <taxon>Fungi incertae sedis</taxon>
        <taxon>Mucoromycota</taxon>
        <taxon>Mucoromycotina</taxon>
        <taxon>Endogonomycetes</taxon>
        <taxon>Endogonales</taxon>
        <taxon>Endogonaceae</taxon>
        <taxon>Jimgerdemannia</taxon>
    </lineage>
</organism>
<evidence type="ECO:0000256" key="1">
    <source>
        <dbReference type="ARBA" id="ARBA00011073"/>
    </source>
</evidence>
<comment type="similarity">
    <text evidence="1 4">Belongs to the peptidase S8 family.</text>
</comment>
<dbReference type="GO" id="GO:0004252">
    <property type="term" value="F:serine-type endopeptidase activity"/>
    <property type="evidence" value="ECO:0007669"/>
    <property type="project" value="InterPro"/>
</dbReference>
<dbReference type="AlphaFoldDB" id="A0A433DJR5"/>
<evidence type="ECO:0000313" key="6">
    <source>
        <dbReference type="Proteomes" id="UP000268093"/>
    </source>
</evidence>
<keyword evidence="3" id="KW-0378">Hydrolase</keyword>